<dbReference type="OrthoDB" id="7735955at2759"/>
<name>A0A8S3X0M6_PARAO</name>
<dbReference type="Proteomes" id="UP000691718">
    <property type="component" value="Unassembled WGS sequence"/>
</dbReference>
<feature type="region of interest" description="Disordered" evidence="2">
    <location>
        <begin position="48"/>
        <end position="112"/>
    </location>
</feature>
<organism evidence="3 4">
    <name type="scientific">Parnassius apollo</name>
    <name type="common">Apollo butterfly</name>
    <name type="synonym">Papilio apollo</name>
    <dbReference type="NCBI Taxonomy" id="110799"/>
    <lineage>
        <taxon>Eukaryota</taxon>
        <taxon>Metazoa</taxon>
        <taxon>Ecdysozoa</taxon>
        <taxon>Arthropoda</taxon>
        <taxon>Hexapoda</taxon>
        <taxon>Insecta</taxon>
        <taxon>Pterygota</taxon>
        <taxon>Neoptera</taxon>
        <taxon>Endopterygota</taxon>
        <taxon>Lepidoptera</taxon>
        <taxon>Glossata</taxon>
        <taxon>Ditrysia</taxon>
        <taxon>Papilionoidea</taxon>
        <taxon>Papilionidae</taxon>
        <taxon>Parnassiinae</taxon>
        <taxon>Parnassini</taxon>
        <taxon>Parnassius</taxon>
        <taxon>Parnassius</taxon>
    </lineage>
</organism>
<keyword evidence="4" id="KW-1185">Reference proteome</keyword>
<feature type="region of interest" description="Disordered" evidence="2">
    <location>
        <begin position="1"/>
        <end position="32"/>
    </location>
</feature>
<dbReference type="AlphaFoldDB" id="A0A8S3X0M6"/>
<feature type="coiled-coil region" evidence="1">
    <location>
        <begin position="220"/>
        <end position="332"/>
    </location>
</feature>
<comment type="caution">
    <text evidence="3">The sequence shown here is derived from an EMBL/GenBank/DDBJ whole genome shotgun (WGS) entry which is preliminary data.</text>
</comment>
<evidence type="ECO:0000313" key="3">
    <source>
        <dbReference type="EMBL" id="CAG4995026.1"/>
    </source>
</evidence>
<evidence type="ECO:0000256" key="1">
    <source>
        <dbReference type="SAM" id="Coils"/>
    </source>
</evidence>
<proteinExistence type="predicted"/>
<evidence type="ECO:0000256" key="2">
    <source>
        <dbReference type="SAM" id="MobiDB-lite"/>
    </source>
</evidence>
<feature type="compositionally biased region" description="Polar residues" evidence="2">
    <location>
        <begin position="103"/>
        <end position="112"/>
    </location>
</feature>
<feature type="region of interest" description="Disordered" evidence="2">
    <location>
        <begin position="338"/>
        <end position="373"/>
    </location>
</feature>
<evidence type="ECO:0000313" key="4">
    <source>
        <dbReference type="Proteomes" id="UP000691718"/>
    </source>
</evidence>
<keyword evidence="1" id="KW-0175">Coiled coil</keyword>
<protein>
    <submittedName>
        <fullName evidence="3">(apollo) hypothetical protein</fullName>
    </submittedName>
</protein>
<reference evidence="3" key="1">
    <citation type="submission" date="2021-04" db="EMBL/GenBank/DDBJ databases">
        <authorList>
            <person name="Tunstrom K."/>
        </authorList>
    </citation>
    <scope>NUCLEOTIDE SEQUENCE</scope>
</reference>
<gene>
    <name evidence="3" type="ORF">PAPOLLO_LOCUS12734</name>
</gene>
<sequence>MLKAGEYSPNNPLLRGERTTGDALLGLGEYERRRNTLRKLRQQQYREYLDQQAKLKQDAKEKAERERREREEKERAREEEKELDRRQLEQENHSPIRRRASFNYGQDVSNGNSNTFITKVDTGVQVNSLGRPLSVAVQTDDVELYAVPSNQQKLTQAERELSPRLAGEQKWMEDNWSQWKMQERRRSYGDFDERSSSVVNKSNKDKLTADLRHSYMPSIFDAEAIQMRNLQAEKEAAERRQFYQQELKNQILEQQRIREERKTREKMLEQAEMRRLEEQLRALKVAQQHETYRQINADESLREHATEYEKKRNALQKEIEEEKKTLMRATSQYQPVTRKITQTSHSDKNPSKLPFYNQNKTNPQTKPPYSINIPDNSIFSKNYDVESYLRKNLNPSRDSLMSNNLHRESQSRIQMEDSNKKYTDNVRNDEKNKNVIVEKALIHTQPKEKRNIKTDKEDTLPIPVLRHSPINIAKDMNENTDLSEAMQTVDCKWKVPAVQRNILKTLPNEEGKNVNILTQLGSIRRQLQLEQLKLDNMVPKDDGV</sequence>
<dbReference type="EMBL" id="CAJQZP010000898">
    <property type="protein sequence ID" value="CAG4995026.1"/>
    <property type="molecule type" value="Genomic_DNA"/>
</dbReference>
<feature type="compositionally biased region" description="Basic and acidic residues" evidence="2">
    <location>
        <begin position="48"/>
        <end position="94"/>
    </location>
</feature>
<accession>A0A8S3X0M6</accession>